<dbReference type="Proteomes" id="UP000007952">
    <property type="component" value="Chromosome"/>
</dbReference>
<dbReference type="AlphaFoldDB" id="F6FFR8"/>
<proteinExistence type="predicted"/>
<organism evidence="1 2">
    <name type="scientific">Mycoplasma haemofelis (strain Ohio2)</name>
    <dbReference type="NCBI Taxonomy" id="859194"/>
    <lineage>
        <taxon>Bacteria</taxon>
        <taxon>Bacillati</taxon>
        <taxon>Mycoplasmatota</taxon>
        <taxon>Mollicutes</taxon>
        <taxon>Mycoplasmataceae</taxon>
        <taxon>Mycoplasma</taxon>
    </lineage>
</organism>
<dbReference type="STRING" id="859194.MHF_1250"/>
<dbReference type="BioCyc" id="MHAE859194:G1GR7-1241-MONOMER"/>
<accession>F6FFR8</accession>
<protein>
    <submittedName>
        <fullName evidence="1">Uncharacterized protein</fullName>
    </submittedName>
</protein>
<evidence type="ECO:0000313" key="1">
    <source>
        <dbReference type="EMBL" id="AEG73486.1"/>
    </source>
</evidence>
<name>F6FFR8_MYCHI</name>
<sequence length="214" mass="23712">MDPIKPLIALGSGGTLATGAYLTKDHWMPSNEKEFKSISDALKGRTLISSLKDDALTKQWEAEFESDKDAIKKLLGDSTLEKQQGGKKLSEWCVSKMSLDVNKNPEVFKNVENYCLVRSVASQLQRNKKTLLDVKSEDGWSATYKQRQTRSTSRTDIGLTDSNWSGKTETADLPKVKAWCSSNSGGDFLASQEGDNSLYTKVLKWCTKDGATEN</sequence>
<dbReference type="KEGG" id="mhf:MHF_1250"/>
<reference key="2">
    <citation type="submission" date="2011-05" db="EMBL/GenBank/DDBJ databases">
        <title>The Genome of Mycoplasma haemofelis Strain Ohio2, a pathogenic hemoplasma of the cat.</title>
        <authorList>
            <person name="Santos A.P."/>
            <person name="Guimaraes A.M.S."/>
            <person name="SanMiguel P.J."/>
            <person name="Martin S.W."/>
            <person name="Messick J.B."/>
        </authorList>
    </citation>
    <scope>NUCLEOTIDE SEQUENCE</scope>
    <source>
        <strain>Ohio2</strain>
    </source>
</reference>
<reference evidence="1 2" key="1">
    <citation type="journal article" date="2011" name="J. Bacteriol.">
        <title>Complete genome sequences of two hemotropic Mycoplasmas, Mycoplasma haemofelis strain Ohio2 and Mycoplasma suis strain Illinois.</title>
        <authorList>
            <person name="Messick J.B."/>
            <person name="Santos A.P."/>
            <person name="Guimaraes A.M."/>
        </authorList>
    </citation>
    <scope>NUCLEOTIDE SEQUENCE [LARGE SCALE GENOMIC DNA]</scope>
    <source>
        <strain evidence="1 2">Ohio2</strain>
    </source>
</reference>
<dbReference type="EMBL" id="CP002808">
    <property type="protein sequence ID" value="AEG73486.1"/>
    <property type="molecule type" value="Genomic_DNA"/>
</dbReference>
<dbReference type="HOGENOM" id="CLU_113690_0_0_14"/>
<evidence type="ECO:0000313" key="2">
    <source>
        <dbReference type="Proteomes" id="UP000007952"/>
    </source>
</evidence>
<gene>
    <name evidence="1" type="ordered locus">MHF_1250</name>
</gene>